<protein>
    <submittedName>
        <fullName evidence="3">Uncharacterized protein</fullName>
    </submittedName>
</protein>
<feature type="compositionally biased region" description="Gly residues" evidence="1">
    <location>
        <begin position="269"/>
        <end position="280"/>
    </location>
</feature>
<feature type="transmembrane region" description="Helical" evidence="2">
    <location>
        <begin position="21"/>
        <end position="39"/>
    </location>
</feature>
<reference evidence="3 4" key="1">
    <citation type="submission" date="2024-10" db="EMBL/GenBank/DDBJ databases">
        <title>The Natural Products Discovery Center: Release of the First 8490 Sequenced Strains for Exploring Actinobacteria Biosynthetic Diversity.</title>
        <authorList>
            <person name="Kalkreuter E."/>
            <person name="Kautsar S.A."/>
            <person name="Yang D."/>
            <person name="Bader C.D."/>
            <person name="Teijaro C.N."/>
            <person name="Fluegel L."/>
            <person name="Davis C.M."/>
            <person name="Simpson J.R."/>
            <person name="Lauterbach L."/>
            <person name="Steele A.D."/>
            <person name="Gui C."/>
            <person name="Meng S."/>
            <person name="Li G."/>
            <person name="Viehrig K."/>
            <person name="Ye F."/>
            <person name="Su P."/>
            <person name="Kiefer A.F."/>
            <person name="Nichols A."/>
            <person name="Cepeda A.J."/>
            <person name="Yan W."/>
            <person name="Fan B."/>
            <person name="Jiang Y."/>
            <person name="Adhikari A."/>
            <person name="Zheng C.-J."/>
            <person name="Schuster L."/>
            <person name="Cowan T.M."/>
            <person name="Smanski M.J."/>
            <person name="Chevrette M.G."/>
            <person name="De Carvalho L.P.S."/>
            <person name="Shen B."/>
        </authorList>
    </citation>
    <scope>NUCLEOTIDE SEQUENCE [LARGE SCALE GENOMIC DNA]</scope>
    <source>
        <strain evidence="3 4">NPDC019481</strain>
    </source>
</reference>
<dbReference type="RefSeq" id="WP_397404528.1">
    <property type="nucleotide sequence ID" value="NZ_JBIRYI010000006.1"/>
</dbReference>
<proteinExistence type="predicted"/>
<organism evidence="3 4">
    <name type="scientific">Promicromonospora kroppenstedtii</name>
    <dbReference type="NCBI Taxonomy" id="440482"/>
    <lineage>
        <taxon>Bacteria</taxon>
        <taxon>Bacillati</taxon>
        <taxon>Actinomycetota</taxon>
        <taxon>Actinomycetes</taxon>
        <taxon>Micrococcales</taxon>
        <taxon>Promicromonosporaceae</taxon>
        <taxon>Promicromonospora</taxon>
    </lineage>
</organism>
<feature type="region of interest" description="Disordered" evidence="1">
    <location>
        <begin position="176"/>
        <end position="330"/>
    </location>
</feature>
<accession>A0ABW7XJE3</accession>
<feature type="compositionally biased region" description="Low complexity" evidence="1">
    <location>
        <begin position="251"/>
        <end position="268"/>
    </location>
</feature>
<keyword evidence="2" id="KW-1133">Transmembrane helix</keyword>
<comment type="caution">
    <text evidence="3">The sequence shown here is derived from an EMBL/GenBank/DDBJ whole genome shotgun (WGS) entry which is preliminary data.</text>
</comment>
<feature type="compositionally biased region" description="Gly residues" evidence="1">
    <location>
        <begin position="288"/>
        <end position="330"/>
    </location>
</feature>
<evidence type="ECO:0000256" key="1">
    <source>
        <dbReference type="SAM" id="MobiDB-lite"/>
    </source>
</evidence>
<evidence type="ECO:0000256" key="2">
    <source>
        <dbReference type="SAM" id="Phobius"/>
    </source>
</evidence>
<sequence length="330" mass="33256">MTSDPGFRAARKAGAQSAFRLFFPPLFFLGFLVLFVGPFSSGEELGRSTPVLVVALIVAVIVLLIFATRARRWSRNRSAWSRAARGAVSLTLRGEAVAAERKVSGRPMRTVVVEHRGSRQYLHLLFAPGAPVHMMGPGWVTVEFFAGDDAEGPARLLLADGRTLWAFSARLGTVAAEPRSRARRSSDATAVGTTDDGAGLMVPAVVAPGLDGEDRGRGDSRGRGDDRPGDPDPSPSASERVDASDSGPNGGSSNAAPAHAASSSAVWAGGDGWTGGGSWGGDPTWSGSDGGGGVGGGGGSGSSDSGGGWFGGGDSGGWSGGDSGGGGGGD</sequence>
<keyword evidence="2" id="KW-0812">Transmembrane</keyword>
<gene>
    <name evidence="3" type="ORF">ACH47X_12090</name>
</gene>
<evidence type="ECO:0000313" key="4">
    <source>
        <dbReference type="Proteomes" id="UP001611580"/>
    </source>
</evidence>
<evidence type="ECO:0000313" key="3">
    <source>
        <dbReference type="EMBL" id="MFI2487647.1"/>
    </source>
</evidence>
<feature type="transmembrane region" description="Helical" evidence="2">
    <location>
        <begin position="51"/>
        <end position="68"/>
    </location>
</feature>
<dbReference type="Proteomes" id="UP001611580">
    <property type="component" value="Unassembled WGS sequence"/>
</dbReference>
<keyword evidence="4" id="KW-1185">Reference proteome</keyword>
<dbReference type="EMBL" id="JBIRYI010000006">
    <property type="protein sequence ID" value="MFI2487647.1"/>
    <property type="molecule type" value="Genomic_DNA"/>
</dbReference>
<name>A0ABW7XJE3_9MICO</name>
<keyword evidence="2" id="KW-0472">Membrane</keyword>
<feature type="compositionally biased region" description="Basic and acidic residues" evidence="1">
    <location>
        <begin position="212"/>
        <end position="230"/>
    </location>
</feature>